<organism evidence="2 3">
    <name type="scientific">Marinifilum caeruleilacunae</name>
    <dbReference type="NCBI Taxonomy" id="2499076"/>
    <lineage>
        <taxon>Bacteria</taxon>
        <taxon>Pseudomonadati</taxon>
        <taxon>Bacteroidota</taxon>
        <taxon>Bacteroidia</taxon>
        <taxon>Marinilabiliales</taxon>
        <taxon>Marinifilaceae</taxon>
    </lineage>
</organism>
<keyword evidence="3" id="KW-1185">Reference proteome</keyword>
<protein>
    <recommendedName>
        <fullName evidence="4">Dehalogenase</fullName>
    </recommendedName>
</protein>
<keyword evidence="1" id="KW-0812">Transmembrane</keyword>
<dbReference type="EMBL" id="RZNH01000002">
    <property type="protein sequence ID" value="NOU58473.1"/>
    <property type="molecule type" value="Genomic_DNA"/>
</dbReference>
<feature type="transmembrane region" description="Helical" evidence="1">
    <location>
        <begin position="6"/>
        <end position="26"/>
    </location>
</feature>
<evidence type="ECO:0000313" key="2">
    <source>
        <dbReference type="EMBL" id="NOU58473.1"/>
    </source>
</evidence>
<gene>
    <name evidence="2" type="ORF">ELS83_01495</name>
</gene>
<sequence length="96" mass="10597">MIFTGIEILFFSLGVLSTLAIGLIYYYNQKLKFSVPAWTTSILGAFLFIFGIAWAFSSVLEGEPRAASMGLIVFVIPSLILLLFSRKLAIRKSTGK</sequence>
<evidence type="ECO:0000313" key="3">
    <source>
        <dbReference type="Proteomes" id="UP000732105"/>
    </source>
</evidence>
<name>A0ABX1WQY8_9BACT</name>
<reference evidence="2 3" key="1">
    <citation type="submission" date="2018-12" db="EMBL/GenBank/DDBJ databases">
        <title>Marinifilum JC070 sp. nov., a marine bacterium isolated from Yongle Blue Hole in the South China Sea.</title>
        <authorList>
            <person name="Fu T."/>
        </authorList>
    </citation>
    <scope>NUCLEOTIDE SEQUENCE [LARGE SCALE GENOMIC DNA]</scope>
    <source>
        <strain evidence="2 3">JC070</strain>
    </source>
</reference>
<comment type="caution">
    <text evidence="2">The sequence shown here is derived from an EMBL/GenBank/DDBJ whole genome shotgun (WGS) entry which is preliminary data.</text>
</comment>
<feature type="transmembrane region" description="Helical" evidence="1">
    <location>
        <begin position="66"/>
        <end position="84"/>
    </location>
</feature>
<dbReference type="Proteomes" id="UP000732105">
    <property type="component" value="Unassembled WGS sequence"/>
</dbReference>
<proteinExistence type="predicted"/>
<feature type="transmembrane region" description="Helical" evidence="1">
    <location>
        <begin position="38"/>
        <end position="60"/>
    </location>
</feature>
<keyword evidence="1" id="KW-1133">Transmembrane helix</keyword>
<evidence type="ECO:0000256" key="1">
    <source>
        <dbReference type="SAM" id="Phobius"/>
    </source>
</evidence>
<dbReference type="RefSeq" id="WP_171593743.1">
    <property type="nucleotide sequence ID" value="NZ_RZNH01000002.1"/>
</dbReference>
<keyword evidence="1" id="KW-0472">Membrane</keyword>
<accession>A0ABX1WQY8</accession>
<evidence type="ECO:0008006" key="4">
    <source>
        <dbReference type="Google" id="ProtNLM"/>
    </source>
</evidence>